<comment type="caution">
    <text evidence="1">The sequence shown here is derived from an EMBL/GenBank/DDBJ whole genome shotgun (WGS) entry which is preliminary data.</text>
</comment>
<evidence type="ECO:0000313" key="1">
    <source>
        <dbReference type="EMBL" id="KAK7899401.1"/>
    </source>
</evidence>
<proteinExistence type="predicted"/>
<keyword evidence="2" id="KW-1185">Reference proteome</keyword>
<protein>
    <submittedName>
        <fullName evidence="1">Uncharacterized protein</fullName>
    </submittedName>
</protein>
<gene>
    <name evidence="1" type="ORF">WMY93_020254</name>
</gene>
<evidence type="ECO:0000313" key="2">
    <source>
        <dbReference type="Proteomes" id="UP001460270"/>
    </source>
</evidence>
<dbReference type="AlphaFoldDB" id="A0AAW0NGT1"/>
<organism evidence="1 2">
    <name type="scientific">Mugilogobius chulae</name>
    <name type="common">yellowstripe goby</name>
    <dbReference type="NCBI Taxonomy" id="88201"/>
    <lineage>
        <taxon>Eukaryota</taxon>
        <taxon>Metazoa</taxon>
        <taxon>Chordata</taxon>
        <taxon>Craniata</taxon>
        <taxon>Vertebrata</taxon>
        <taxon>Euteleostomi</taxon>
        <taxon>Actinopterygii</taxon>
        <taxon>Neopterygii</taxon>
        <taxon>Teleostei</taxon>
        <taxon>Neoteleostei</taxon>
        <taxon>Acanthomorphata</taxon>
        <taxon>Gobiaria</taxon>
        <taxon>Gobiiformes</taxon>
        <taxon>Gobioidei</taxon>
        <taxon>Gobiidae</taxon>
        <taxon>Gobionellinae</taxon>
        <taxon>Mugilogobius</taxon>
    </lineage>
</organism>
<sequence>MEYHKLNFALSETTLLHISFIKPNLNQHQPASSGPQPSDVMKTDGLTGTLIALPSRGTRSDFLPLKRQHTTDIKLPPLHCDLRLEQLSLTGVKEQGLIIMQQTDKTKIKMLISREQNKLDS</sequence>
<dbReference type="Proteomes" id="UP001460270">
    <property type="component" value="Unassembled WGS sequence"/>
</dbReference>
<dbReference type="EMBL" id="JBBPFD010000014">
    <property type="protein sequence ID" value="KAK7899401.1"/>
    <property type="molecule type" value="Genomic_DNA"/>
</dbReference>
<accession>A0AAW0NGT1</accession>
<name>A0AAW0NGT1_9GOBI</name>
<reference evidence="2" key="1">
    <citation type="submission" date="2024-04" db="EMBL/GenBank/DDBJ databases">
        <title>Salinicola lusitanus LLJ914,a marine bacterium isolated from the Okinawa Trough.</title>
        <authorList>
            <person name="Li J."/>
        </authorList>
    </citation>
    <scope>NUCLEOTIDE SEQUENCE [LARGE SCALE GENOMIC DNA]</scope>
</reference>